<protein>
    <submittedName>
        <fullName evidence="7">AI-2E family transporter</fullName>
    </submittedName>
</protein>
<comment type="similarity">
    <text evidence="2">Belongs to the autoinducer-2 exporter (AI-2E) (TC 2.A.86) family.</text>
</comment>
<evidence type="ECO:0000313" key="8">
    <source>
        <dbReference type="Proteomes" id="UP001247754"/>
    </source>
</evidence>
<gene>
    <name evidence="7" type="ORF">RGD00_04880</name>
</gene>
<dbReference type="RefSeq" id="WP_310456174.1">
    <property type="nucleotide sequence ID" value="NZ_JAVKPH010000004.1"/>
</dbReference>
<evidence type="ECO:0000256" key="3">
    <source>
        <dbReference type="ARBA" id="ARBA00022692"/>
    </source>
</evidence>
<feature type="transmembrane region" description="Helical" evidence="6">
    <location>
        <begin position="42"/>
        <end position="60"/>
    </location>
</feature>
<dbReference type="InterPro" id="IPR002549">
    <property type="entry name" value="AI-2E-like"/>
</dbReference>
<keyword evidence="4 6" id="KW-1133">Transmembrane helix</keyword>
<evidence type="ECO:0000256" key="2">
    <source>
        <dbReference type="ARBA" id="ARBA00009773"/>
    </source>
</evidence>
<keyword evidence="3 6" id="KW-0812">Transmembrane</keyword>
<sequence>MPAPPAPGLRDHLRAIRRMVGVILLILLFTVIYFARDLLLPVVIGLMMALTLSPITRWLGRHGVPPPAAATLIMVLALAALAGGMAAVGTQVGDWADNLPEISAQVRRKLSALFESLARVRDLSDQMGEVAQGTDGMPADRVVVQQPGLLSDAVSGIASIGTSVIAGCILALFLLGAGRTVHEKLIGTFQRLGDKKRALRIAYEIEYHISRYLLTITVINAGLGLLVGIWLWLLGVPYYAAWGIMAFVLNFLPFLGGIIGQILVGTYALVALPGMAPAALAVAGYFCLNAIEGQVVTPWLLGRSLRINTVSVFLAVILWAWLWDVPGALMAVPVLVSVKVACDHIPSLGWLGNLLGPASDPPEAERGSEG</sequence>
<feature type="transmembrane region" description="Helical" evidence="6">
    <location>
        <begin position="239"/>
        <end position="260"/>
    </location>
</feature>
<evidence type="ECO:0000313" key="7">
    <source>
        <dbReference type="EMBL" id="MDR5651924.1"/>
    </source>
</evidence>
<keyword evidence="8" id="KW-1185">Reference proteome</keyword>
<comment type="caution">
    <text evidence="7">The sequence shown here is derived from an EMBL/GenBank/DDBJ whole genome shotgun (WGS) entry which is preliminary data.</text>
</comment>
<evidence type="ECO:0000256" key="6">
    <source>
        <dbReference type="SAM" id="Phobius"/>
    </source>
</evidence>
<feature type="transmembrane region" description="Helical" evidence="6">
    <location>
        <begin position="212"/>
        <end position="233"/>
    </location>
</feature>
<dbReference type="PANTHER" id="PTHR21716">
    <property type="entry name" value="TRANSMEMBRANE PROTEIN"/>
    <property type="match status" value="1"/>
</dbReference>
<organism evidence="7 8">
    <name type="scientific">Ruixingdingia sedimenti</name>
    <dbReference type="NCBI Taxonomy" id="3073604"/>
    <lineage>
        <taxon>Bacteria</taxon>
        <taxon>Pseudomonadati</taxon>
        <taxon>Pseudomonadota</taxon>
        <taxon>Alphaproteobacteria</taxon>
        <taxon>Rhodobacterales</taxon>
        <taxon>Paracoccaceae</taxon>
        <taxon>Ruixingdingia</taxon>
    </lineage>
</organism>
<feature type="transmembrane region" description="Helical" evidence="6">
    <location>
        <begin position="19"/>
        <end position="36"/>
    </location>
</feature>
<feature type="transmembrane region" description="Helical" evidence="6">
    <location>
        <begin position="267"/>
        <end position="291"/>
    </location>
</feature>
<evidence type="ECO:0000256" key="5">
    <source>
        <dbReference type="ARBA" id="ARBA00023136"/>
    </source>
</evidence>
<accession>A0ABU1F661</accession>
<dbReference type="PANTHER" id="PTHR21716:SF16">
    <property type="entry name" value="BLL1467 PROTEIN"/>
    <property type="match status" value="1"/>
</dbReference>
<feature type="transmembrane region" description="Helical" evidence="6">
    <location>
        <begin position="72"/>
        <end position="92"/>
    </location>
</feature>
<evidence type="ECO:0000256" key="1">
    <source>
        <dbReference type="ARBA" id="ARBA00004141"/>
    </source>
</evidence>
<proteinExistence type="inferred from homology"/>
<dbReference type="Proteomes" id="UP001247754">
    <property type="component" value="Unassembled WGS sequence"/>
</dbReference>
<name>A0ABU1F661_9RHOB</name>
<evidence type="ECO:0000256" key="4">
    <source>
        <dbReference type="ARBA" id="ARBA00022989"/>
    </source>
</evidence>
<reference evidence="7 8" key="1">
    <citation type="submission" date="2023-09" db="EMBL/GenBank/DDBJ databases">
        <title>Xinfangfangia sedmenti sp. nov., isolated the sedment.</title>
        <authorList>
            <person name="Xu L."/>
        </authorList>
    </citation>
    <scope>NUCLEOTIDE SEQUENCE [LARGE SCALE GENOMIC DNA]</scope>
    <source>
        <strain evidence="7 8">LG-4</strain>
    </source>
</reference>
<feature type="transmembrane region" description="Helical" evidence="6">
    <location>
        <begin position="153"/>
        <end position="175"/>
    </location>
</feature>
<dbReference type="EMBL" id="JAVKPH010000004">
    <property type="protein sequence ID" value="MDR5651924.1"/>
    <property type="molecule type" value="Genomic_DNA"/>
</dbReference>
<dbReference type="Pfam" id="PF01594">
    <property type="entry name" value="AI-2E_transport"/>
    <property type="match status" value="1"/>
</dbReference>
<comment type="subcellular location">
    <subcellularLocation>
        <location evidence="1">Membrane</location>
        <topology evidence="1">Multi-pass membrane protein</topology>
    </subcellularLocation>
</comment>
<keyword evidence="5 6" id="KW-0472">Membrane</keyword>
<feature type="transmembrane region" description="Helical" evidence="6">
    <location>
        <begin position="311"/>
        <end position="336"/>
    </location>
</feature>